<evidence type="ECO:0000313" key="4">
    <source>
        <dbReference type="Proteomes" id="UP000334820"/>
    </source>
</evidence>
<keyword evidence="4" id="KW-1185">Reference proteome</keyword>
<comment type="caution">
    <text evidence="3">The sequence shown here is derived from an EMBL/GenBank/DDBJ whole genome shotgun (WGS) entry which is preliminary data.</text>
</comment>
<protein>
    <submittedName>
        <fullName evidence="3">Uncharacterized protein</fullName>
    </submittedName>
</protein>
<dbReference type="RefSeq" id="WP_151727300.1">
    <property type="nucleotide sequence ID" value="NZ_BKZV01000001.1"/>
</dbReference>
<keyword evidence="2" id="KW-1133">Transmembrane helix</keyword>
<evidence type="ECO:0000313" key="3">
    <source>
        <dbReference type="EMBL" id="GER82435.1"/>
    </source>
</evidence>
<organism evidence="3 4">
    <name type="scientific">Thermogemmatispora aurantia</name>
    <dbReference type="NCBI Taxonomy" id="2045279"/>
    <lineage>
        <taxon>Bacteria</taxon>
        <taxon>Bacillati</taxon>
        <taxon>Chloroflexota</taxon>
        <taxon>Ktedonobacteria</taxon>
        <taxon>Thermogemmatisporales</taxon>
        <taxon>Thermogemmatisporaceae</taxon>
        <taxon>Thermogemmatispora</taxon>
    </lineage>
</organism>
<keyword evidence="2" id="KW-0812">Transmembrane</keyword>
<keyword evidence="2" id="KW-0472">Membrane</keyword>
<name>A0A5J4K4D0_9CHLR</name>
<gene>
    <name evidence="3" type="ORF">KTAU_10720</name>
</gene>
<feature type="region of interest" description="Disordered" evidence="1">
    <location>
        <begin position="1"/>
        <end position="37"/>
    </location>
</feature>
<sequence>MASNRGSSKGTRTRASAKAGRRTEHAELPQGRGPEQKVRPLAARSAFELRSLLWSLFLALAFWCLAIIFYVSLQRDPNRILYAAMAAFLALLWTVNFSFRLSGKRRR</sequence>
<evidence type="ECO:0000256" key="1">
    <source>
        <dbReference type="SAM" id="MobiDB-lite"/>
    </source>
</evidence>
<dbReference type="AlphaFoldDB" id="A0A5J4K4D0"/>
<feature type="compositionally biased region" description="Polar residues" evidence="1">
    <location>
        <begin position="1"/>
        <end position="14"/>
    </location>
</feature>
<reference evidence="3 4" key="1">
    <citation type="journal article" date="2019" name="Int. J. Syst. Evol. Microbiol.">
        <title>Thermogemmatispora aurantia sp. nov. and Thermogemmatispora argillosa sp. nov., within the class Ktedonobacteria, and emended description of the genus Thermogemmatispora.</title>
        <authorList>
            <person name="Zheng Y."/>
            <person name="Wang C.M."/>
            <person name="Sakai Y."/>
            <person name="Abe K."/>
            <person name="Yokota A."/>
            <person name="Yabe S."/>
        </authorList>
    </citation>
    <scope>NUCLEOTIDE SEQUENCE [LARGE SCALE GENOMIC DNA]</scope>
    <source>
        <strain evidence="3 4">A1-2</strain>
    </source>
</reference>
<dbReference type="Proteomes" id="UP000334820">
    <property type="component" value="Unassembled WGS sequence"/>
</dbReference>
<proteinExistence type="predicted"/>
<feature type="transmembrane region" description="Helical" evidence="2">
    <location>
        <begin position="79"/>
        <end position="99"/>
    </location>
</feature>
<dbReference type="EMBL" id="BKZV01000001">
    <property type="protein sequence ID" value="GER82435.1"/>
    <property type="molecule type" value="Genomic_DNA"/>
</dbReference>
<evidence type="ECO:0000256" key="2">
    <source>
        <dbReference type="SAM" id="Phobius"/>
    </source>
</evidence>
<accession>A0A5J4K4D0</accession>
<feature type="transmembrane region" description="Helical" evidence="2">
    <location>
        <begin position="52"/>
        <end position="73"/>
    </location>
</feature>